<dbReference type="RefSeq" id="WP_093175635.1">
    <property type="nucleotide sequence ID" value="NZ_FNCN01000049.1"/>
</dbReference>
<evidence type="ECO:0000313" key="3">
    <source>
        <dbReference type="Proteomes" id="UP000198923"/>
    </source>
</evidence>
<dbReference type="AlphaFoldDB" id="A0A1G8KC57"/>
<sequence>MSYSLTTYVHVIELPGPGSKGRSGVFGPGEALPIWALEAITNPDVWVGGRVPAHIADAVDRPPAAGQAASGVRPAGPSAPEREPEASRPAPRATKDEWARYVLSLGARTEAELEGLTKAELVELVDQDEE</sequence>
<protein>
    <submittedName>
        <fullName evidence="2">Uncharacterized protein</fullName>
    </submittedName>
</protein>
<reference evidence="2 3" key="1">
    <citation type="submission" date="2016-10" db="EMBL/GenBank/DDBJ databases">
        <authorList>
            <person name="de Groot N.N."/>
        </authorList>
    </citation>
    <scope>NUCLEOTIDE SEQUENCE [LARGE SCALE GENOMIC DNA]</scope>
    <source>
        <strain evidence="2 3">CPCC 201354</strain>
    </source>
</reference>
<name>A0A1G8KC57_9ACTN</name>
<evidence type="ECO:0000313" key="2">
    <source>
        <dbReference type="EMBL" id="SDI40992.1"/>
    </source>
</evidence>
<evidence type="ECO:0000256" key="1">
    <source>
        <dbReference type="SAM" id="MobiDB-lite"/>
    </source>
</evidence>
<feature type="region of interest" description="Disordered" evidence="1">
    <location>
        <begin position="59"/>
        <end position="94"/>
    </location>
</feature>
<accession>A0A1G8KC57</accession>
<dbReference type="EMBL" id="FNCN01000049">
    <property type="protein sequence ID" value="SDI40992.1"/>
    <property type="molecule type" value="Genomic_DNA"/>
</dbReference>
<dbReference type="STRING" id="504805.SAMN05421505_14927"/>
<dbReference type="Proteomes" id="UP000198923">
    <property type="component" value="Unassembled WGS sequence"/>
</dbReference>
<dbReference type="OrthoDB" id="7605636at2"/>
<proteinExistence type="predicted"/>
<gene>
    <name evidence="2" type="ORF">SAMN05421505_14927</name>
</gene>
<organism evidence="2 3">
    <name type="scientific">Sinosporangium album</name>
    <dbReference type="NCBI Taxonomy" id="504805"/>
    <lineage>
        <taxon>Bacteria</taxon>
        <taxon>Bacillati</taxon>
        <taxon>Actinomycetota</taxon>
        <taxon>Actinomycetes</taxon>
        <taxon>Streptosporangiales</taxon>
        <taxon>Streptosporangiaceae</taxon>
        <taxon>Sinosporangium</taxon>
    </lineage>
</organism>
<keyword evidence="3" id="KW-1185">Reference proteome</keyword>